<dbReference type="InterPro" id="IPR057135">
    <property type="entry name" value="At4g27190-like_LRR"/>
</dbReference>
<dbReference type="AlphaFoldDB" id="A0A396JJA5"/>
<evidence type="ECO:0000313" key="3">
    <source>
        <dbReference type="EMBL" id="RHN78309.1"/>
    </source>
</evidence>
<keyword evidence="1" id="KW-0611">Plant defense</keyword>
<reference evidence="4" key="1">
    <citation type="journal article" date="2018" name="Nat. Plants">
        <title>Whole-genome landscape of Medicago truncatula symbiotic genes.</title>
        <authorList>
            <person name="Pecrix Y."/>
            <person name="Staton S.E."/>
            <person name="Sallet E."/>
            <person name="Lelandais-Briere C."/>
            <person name="Moreau S."/>
            <person name="Carrere S."/>
            <person name="Blein T."/>
            <person name="Jardinaud M.F."/>
            <person name="Latrasse D."/>
            <person name="Zouine M."/>
            <person name="Zahm M."/>
            <person name="Kreplak J."/>
            <person name="Mayjonade B."/>
            <person name="Satge C."/>
            <person name="Perez M."/>
            <person name="Cauet S."/>
            <person name="Marande W."/>
            <person name="Chantry-Darmon C."/>
            <person name="Lopez-Roques C."/>
            <person name="Bouchez O."/>
            <person name="Berard A."/>
            <person name="Debelle F."/>
            <person name="Munos S."/>
            <person name="Bendahmane A."/>
            <person name="Berges H."/>
            <person name="Niebel A."/>
            <person name="Buitink J."/>
            <person name="Frugier F."/>
            <person name="Benhamed M."/>
            <person name="Crespi M."/>
            <person name="Gouzy J."/>
            <person name="Gamas P."/>
        </authorList>
    </citation>
    <scope>NUCLEOTIDE SEQUENCE [LARGE SCALE GENOMIC DNA]</scope>
    <source>
        <strain evidence="4">cv. Jemalong A17</strain>
    </source>
</reference>
<evidence type="ECO:0000259" key="2">
    <source>
        <dbReference type="Pfam" id="PF23247"/>
    </source>
</evidence>
<accession>A0A396JJA5</accession>
<dbReference type="InterPro" id="IPR032675">
    <property type="entry name" value="LRR_dom_sf"/>
</dbReference>
<comment type="caution">
    <text evidence="3">The sequence shown here is derived from an EMBL/GenBank/DDBJ whole genome shotgun (WGS) entry which is preliminary data.</text>
</comment>
<dbReference type="Gramene" id="rna1849">
    <property type="protein sequence ID" value="RHN78309.1"/>
    <property type="gene ID" value="gene1849"/>
</dbReference>
<evidence type="ECO:0000313" key="4">
    <source>
        <dbReference type="Proteomes" id="UP000265566"/>
    </source>
</evidence>
<dbReference type="Pfam" id="PF23247">
    <property type="entry name" value="LRR_RPS2"/>
    <property type="match status" value="1"/>
</dbReference>
<evidence type="ECO:0000256" key="1">
    <source>
        <dbReference type="ARBA" id="ARBA00022821"/>
    </source>
</evidence>
<sequence length="239" mass="27484">MNNLKTIWHRQFEKLKMLEVNNCKKIVVVFPSSMQNTYNELEKLEVTNCALVEEIFELNLNENNSDEVTTHLKEVTIDGLLKLKKIWSGDPEGILSFQNLIYVQLESCASLEYLLPFSVATRCSHLKELVIKWCENIKEIVAEEKESSLSAATIFEFNQLSTLLLWNLTKLNGFYAGNHTLACPSLRKINVSRCTKLKLFRTLSTRSSNFRDDKPSVLTQPPLFIAEEVIPNLELLRML</sequence>
<name>A0A396JJA5_MEDTR</name>
<proteinExistence type="predicted"/>
<gene>
    <name evidence="3" type="ORF">MtrunA17_Chr1g0164101</name>
</gene>
<dbReference type="Gene3D" id="3.80.10.10">
    <property type="entry name" value="Ribonuclease Inhibitor"/>
    <property type="match status" value="1"/>
</dbReference>
<dbReference type="SUPFAM" id="SSF52047">
    <property type="entry name" value="RNI-like"/>
    <property type="match status" value="1"/>
</dbReference>
<dbReference type="EMBL" id="PSQE01000001">
    <property type="protein sequence ID" value="RHN78309.1"/>
    <property type="molecule type" value="Genomic_DNA"/>
</dbReference>
<feature type="domain" description="Disease resistance protein At4g27190-like leucine-rich repeats" evidence="2">
    <location>
        <begin position="2"/>
        <end position="135"/>
    </location>
</feature>
<protein>
    <submittedName>
        <fullName evidence="3">Putative leucine-rich repeat domain, L domain-containing protein</fullName>
    </submittedName>
</protein>
<dbReference type="InterPro" id="IPR050905">
    <property type="entry name" value="Plant_NBS-LRR"/>
</dbReference>
<organism evidence="3 4">
    <name type="scientific">Medicago truncatula</name>
    <name type="common">Barrel medic</name>
    <name type="synonym">Medicago tribuloides</name>
    <dbReference type="NCBI Taxonomy" id="3880"/>
    <lineage>
        <taxon>Eukaryota</taxon>
        <taxon>Viridiplantae</taxon>
        <taxon>Streptophyta</taxon>
        <taxon>Embryophyta</taxon>
        <taxon>Tracheophyta</taxon>
        <taxon>Spermatophyta</taxon>
        <taxon>Magnoliopsida</taxon>
        <taxon>eudicotyledons</taxon>
        <taxon>Gunneridae</taxon>
        <taxon>Pentapetalae</taxon>
        <taxon>rosids</taxon>
        <taxon>fabids</taxon>
        <taxon>Fabales</taxon>
        <taxon>Fabaceae</taxon>
        <taxon>Papilionoideae</taxon>
        <taxon>50 kb inversion clade</taxon>
        <taxon>NPAAA clade</taxon>
        <taxon>Hologalegina</taxon>
        <taxon>IRL clade</taxon>
        <taxon>Trifolieae</taxon>
        <taxon>Medicago</taxon>
    </lineage>
</organism>
<dbReference type="PANTHER" id="PTHR33463:SF196">
    <property type="entry name" value="NB-ARC DOMAIN DISEASE RESISTANCE PROTEIN"/>
    <property type="match status" value="1"/>
</dbReference>
<dbReference type="Proteomes" id="UP000265566">
    <property type="component" value="Chromosome 1"/>
</dbReference>
<dbReference type="PANTHER" id="PTHR33463">
    <property type="entry name" value="NB-ARC DOMAIN-CONTAINING PROTEIN-RELATED"/>
    <property type="match status" value="1"/>
</dbReference>